<dbReference type="EMBL" id="MFZO01000006">
    <property type="protein sequence ID" value="OGK25583.1"/>
    <property type="molecule type" value="Genomic_DNA"/>
</dbReference>
<evidence type="ECO:0000313" key="1">
    <source>
        <dbReference type="EMBL" id="OGK25583.1"/>
    </source>
</evidence>
<organism evidence="1 2">
    <name type="scientific">Candidatus Roizmanbacteria bacterium RIFCSPHIGHO2_02_FULL_38_11</name>
    <dbReference type="NCBI Taxonomy" id="1802039"/>
    <lineage>
        <taxon>Bacteria</taxon>
        <taxon>Candidatus Roizmaniibacteriota</taxon>
    </lineage>
</organism>
<comment type="caution">
    <text evidence="1">The sequence shown here is derived from an EMBL/GenBank/DDBJ whole genome shotgun (WGS) entry which is preliminary data.</text>
</comment>
<gene>
    <name evidence="1" type="ORF">A3C25_01135</name>
</gene>
<proteinExistence type="predicted"/>
<evidence type="ECO:0000313" key="2">
    <source>
        <dbReference type="Proteomes" id="UP000177913"/>
    </source>
</evidence>
<dbReference type="AlphaFoldDB" id="A0A1F7H3B1"/>
<protein>
    <submittedName>
        <fullName evidence="1">Uncharacterized protein</fullName>
    </submittedName>
</protein>
<dbReference type="Proteomes" id="UP000177913">
    <property type="component" value="Unassembled WGS sequence"/>
</dbReference>
<reference evidence="1 2" key="1">
    <citation type="journal article" date="2016" name="Nat. Commun.">
        <title>Thousands of microbial genomes shed light on interconnected biogeochemical processes in an aquifer system.</title>
        <authorList>
            <person name="Anantharaman K."/>
            <person name="Brown C.T."/>
            <person name="Hug L.A."/>
            <person name="Sharon I."/>
            <person name="Castelle C.J."/>
            <person name="Probst A.J."/>
            <person name="Thomas B.C."/>
            <person name="Singh A."/>
            <person name="Wilkins M.J."/>
            <person name="Karaoz U."/>
            <person name="Brodie E.L."/>
            <person name="Williams K.H."/>
            <person name="Hubbard S.S."/>
            <person name="Banfield J.F."/>
        </authorList>
    </citation>
    <scope>NUCLEOTIDE SEQUENCE [LARGE SCALE GENOMIC DNA]</scope>
</reference>
<accession>A0A1F7H3B1</accession>
<sequence length="220" mass="24061">MSEKNPAIHKLNRTIVDAVRKPILWYEHTLERRGIPPTHSSMVREALDSGGLAAGFSAGFQAIGERVGRQMVIIQDTTGEMSSRASKALQRALGILFTVSTPFEIAVRILGGRAGEKLLTKIYTNTPIVDWGGKRTLSMSELAEKIHDAVGFDAETRVIVVESDRYGRSVRVCQGNDMVIYDASSGIPQGEDLDASDIADVIETVGYLAMQGRKTRNWLG</sequence>
<name>A0A1F7H3B1_9BACT</name>